<keyword evidence="2" id="KW-1185">Reference proteome</keyword>
<evidence type="ECO:0000313" key="2">
    <source>
        <dbReference type="Proteomes" id="UP001597383"/>
    </source>
</evidence>
<dbReference type="Proteomes" id="UP001597383">
    <property type="component" value="Unassembled WGS sequence"/>
</dbReference>
<evidence type="ECO:0000313" key="1">
    <source>
        <dbReference type="EMBL" id="MFD2044815.1"/>
    </source>
</evidence>
<protein>
    <submittedName>
        <fullName evidence="1">Uncharacterized protein</fullName>
    </submittedName>
</protein>
<sequence>MKKLLLATGLTILVILPIYVDESEAAVEKLEFDTTATQHNWKIYSTDYEEIEVGSHEYTYWKNFIRHKRTCQISHRIKTVVYYCDEHDHTKSETFLEEIIHSEKHRD</sequence>
<accession>A0ABW4W217</accession>
<comment type="caution">
    <text evidence="1">The sequence shown here is derived from an EMBL/GenBank/DDBJ whole genome shotgun (WGS) entry which is preliminary data.</text>
</comment>
<name>A0ABW4W217_9BACI</name>
<gene>
    <name evidence="1" type="ORF">ACFSJF_11095</name>
</gene>
<organism evidence="1 2">
    <name type="scientific">Ornithinibacillus salinisoli</name>
    <dbReference type="NCBI Taxonomy" id="1848459"/>
    <lineage>
        <taxon>Bacteria</taxon>
        <taxon>Bacillati</taxon>
        <taxon>Bacillota</taxon>
        <taxon>Bacilli</taxon>
        <taxon>Bacillales</taxon>
        <taxon>Bacillaceae</taxon>
        <taxon>Ornithinibacillus</taxon>
    </lineage>
</organism>
<dbReference type="RefSeq" id="WP_377557407.1">
    <property type="nucleotide sequence ID" value="NZ_JBHUHQ010000016.1"/>
</dbReference>
<dbReference type="EMBL" id="JBHUHQ010000016">
    <property type="protein sequence ID" value="MFD2044815.1"/>
    <property type="molecule type" value="Genomic_DNA"/>
</dbReference>
<reference evidence="2" key="1">
    <citation type="journal article" date="2019" name="Int. J. Syst. Evol. Microbiol.">
        <title>The Global Catalogue of Microorganisms (GCM) 10K type strain sequencing project: providing services to taxonomists for standard genome sequencing and annotation.</title>
        <authorList>
            <consortium name="The Broad Institute Genomics Platform"/>
            <consortium name="The Broad Institute Genome Sequencing Center for Infectious Disease"/>
            <person name="Wu L."/>
            <person name="Ma J."/>
        </authorList>
    </citation>
    <scope>NUCLEOTIDE SEQUENCE [LARGE SCALE GENOMIC DNA]</scope>
    <source>
        <strain evidence="2">R28</strain>
    </source>
</reference>
<proteinExistence type="predicted"/>